<keyword evidence="12" id="KW-0326">Glycosidase</keyword>
<accession>A0A7R9MDZ5</accession>
<dbReference type="EC" id="3.2.1.45" evidence="5 12"/>
<name>A0A7R9MDZ5_9ACAR</name>
<dbReference type="PANTHER" id="PTHR11069:SF23">
    <property type="entry name" value="LYSOSOMAL ACID GLUCOSYLCERAMIDASE"/>
    <property type="match status" value="1"/>
</dbReference>
<dbReference type="Gene3D" id="2.60.40.1180">
    <property type="entry name" value="Golgi alpha-mannosidase II"/>
    <property type="match status" value="1"/>
</dbReference>
<dbReference type="Pfam" id="PF02055">
    <property type="entry name" value="Glyco_hydro_30"/>
    <property type="match status" value="2"/>
</dbReference>
<keyword evidence="7 12" id="KW-0378">Hydrolase</keyword>
<evidence type="ECO:0000256" key="3">
    <source>
        <dbReference type="ARBA" id="ARBA00004991"/>
    </source>
</evidence>
<evidence type="ECO:0000256" key="4">
    <source>
        <dbReference type="ARBA" id="ARBA00005382"/>
    </source>
</evidence>
<dbReference type="Gene3D" id="3.20.20.80">
    <property type="entry name" value="Glycosidases"/>
    <property type="match status" value="1"/>
</dbReference>
<sequence length="568" mass="63637">QPCIQRDYGYGSTVCVCNLTHCDDFDALKITAKGVVTVFETSKSGDRLEKTEFKFGDNSGFKANKAQTITIDKSKGVYQKIVGFGGAFTDSAGLNMKTLPEKLQNRIISDYFSKSGIEYNLGRIPKEKTEFKFGDNSGFKANKAQTITIDKSKGVYQKIVGFGGAFTDAAGLNIKTLPEKLQNRIISDYFSKSGIEYNLGRIPIGGSDFSTHAYSYDDNNKDDFDLKHFSLAEEDLDYKIPIIKKAKQINSDLRVFGSPWSPPAWMKNNSELNHGGYLIGEPGGKYYKAFANYIVKFLDSYKASGVPVWGITIENEPYAASLLPNFPWNSLSFTPELERDFIKKDLGPTLEAAGYGVNTTQLMICDDQREWVPTWANTIYTDKDAAKYVSGLAFHWYINTDKNVLNLDVVHNTDPSKFILSTEACEDYRGKEQHVFLGSWQTFERYAKDIIVDLNHWTSGWVDWNMALDTEGGPNWAKNFVDAPVIVNATSQEYYKNPIFYAMGHYSKFLTPGSQRVFQTQEPSVDTLLSTTFVRPDGGTVFFAQLGPPSVSNAIFQSTQPDVQCFKS</sequence>
<evidence type="ECO:0000256" key="9">
    <source>
        <dbReference type="ARBA" id="ARBA00023098"/>
    </source>
</evidence>
<dbReference type="GO" id="GO:0051246">
    <property type="term" value="P:regulation of protein metabolic process"/>
    <property type="evidence" value="ECO:0007669"/>
    <property type="project" value="UniProtKB-ARBA"/>
</dbReference>
<feature type="non-terminal residue" evidence="14">
    <location>
        <position position="568"/>
    </location>
</feature>
<comment type="pathway">
    <text evidence="2">Lipid metabolism; sphingolipid metabolism.</text>
</comment>
<keyword evidence="9 12" id="KW-0443">Lipid metabolism</keyword>
<proteinExistence type="inferred from homology"/>
<dbReference type="InterPro" id="IPR017853">
    <property type="entry name" value="GH"/>
</dbReference>
<evidence type="ECO:0000256" key="12">
    <source>
        <dbReference type="RuleBase" id="RU361188"/>
    </source>
</evidence>
<dbReference type="PANTHER" id="PTHR11069">
    <property type="entry name" value="GLUCOSYLCERAMIDASE"/>
    <property type="match status" value="1"/>
</dbReference>
<gene>
    <name evidence="14" type="ORF">ONB1V03_LOCUS15056</name>
</gene>
<evidence type="ECO:0000313" key="14">
    <source>
        <dbReference type="EMBL" id="CAD7658435.1"/>
    </source>
</evidence>
<comment type="similarity">
    <text evidence="4 12">Belongs to the glycosyl hydrolase 30 family.</text>
</comment>
<evidence type="ECO:0000256" key="5">
    <source>
        <dbReference type="ARBA" id="ARBA00012658"/>
    </source>
</evidence>
<feature type="non-terminal residue" evidence="14">
    <location>
        <position position="1"/>
    </location>
</feature>
<dbReference type="GO" id="GO:0005774">
    <property type="term" value="C:vacuolar membrane"/>
    <property type="evidence" value="ECO:0007669"/>
    <property type="project" value="UniProtKB-ARBA"/>
</dbReference>
<dbReference type="OrthoDB" id="2160638at2759"/>
<dbReference type="SUPFAM" id="SSF51011">
    <property type="entry name" value="Glycosyl hydrolase domain"/>
    <property type="match status" value="1"/>
</dbReference>
<dbReference type="FunFam" id="3.20.20.80:FF:000030">
    <property type="entry name" value="Lysosomal acid glucosylceramidase"/>
    <property type="match status" value="1"/>
</dbReference>
<dbReference type="PRINTS" id="PR00843">
    <property type="entry name" value="GLHYDRLASE30"/>
</dbReference>
<dbReference type="InterPro" id="IPR001139">
    <property type="entry name" value="Glyco_hydro_30"/>
</dbReference>
<dbReference type="GO" id="GO:0006680">
    <property type="term" value="P:glucosylceramide catabolic process"/>
    <property type="evidence" value="ECO:0007669"/>
    <property type="project" value="UniProtKB-ARBA"/>
</dbReference>
<dbReference type="InterPro" id="IPR013780">
    <property type="entry name" value="Glyco_hydro_b"/>
</dbReference>
<feature type="domain" description="Glycosyl hydrolase family 30 TIM-barrel" evidence="13">
    <location>
        <begin position="159"/>
        <end position="510"/>
    </location>
</feature>
<dbReference type="EMBL" id="OC929797">
    <property type="protein sequence ID" value="CAD7658435.1"/>
    <property type="molecule type" value="Genomic_DNA"/>
</dbReference>
<dbReference type="GO" id="GO:0032006">
    <property type="term" value="P:regulation of TOR signaling"/>
    <property type="evidence" value="ECO:0007669"/>
    <property type="project" value="UniProtKB-ARBA"/>
</dbReference>
<protein>
    <recommendedName>
        <fullName evidence="5 12">Glucosylceramidase</fullName>
        <ecNumber evidence="5 12">3.2.1.45</ecNumber>
    </recommendedName>
</protein>
<dbReference type="GO" id="GO:0008202">
    <property type="term" value="P:steroid metabolic process"/>
    <property type="evidence" value="ECO:0007669"/>
    <property type="project" value="UniProtKB-ARBA"/>
</dbReference>
<keyword evidence="15" id="KW-1185">Reference proteome</keyword>
<evidence type="ECO:0000256" key="10">
    <source>
        <dbReference type="ARBA" id="ARBA00050474"/>
    </source>
</evidence>
<dbReference type="GO" id="GO:0004348">
    <property type="term" value="F:glucosylceramidase activity"/>
    <property type="evidence" value="ECO:0007669"/>
    <property type="project" value="UniProtKB-EC"/>
</dbReference>
<evidence type="ECO:0000256" key="1">
    <source>
        <dbReference type="ARBA" id="ARBA00001013"/>
    </source>
</evidence>
<dbReference type="GO" id="GO:0030163">
    <property type="term" value="P:protein catabolic process"/>
    <property type="evidence" value="ECO:0007669"/>
    <property type="project" value="UniProtKB-ARBA"/>
</dbReference>
<evidence type="ECO:0000259" key="13">
    <source>
        <dbReference type="Pfam" id="PF02055"/>
    </source>
</evidence>
<comment type="pathway">
    <text evidence="3">Sphingolipid metabolism.</text>
</comment>
<dbReference type="Proteomes" id="UP000728032">
    <property type="component" value="Unassembled WGS sequence"/>
</dbReference>
<dbReference type="GO" id="GO:0005102">
    <property type="term" value="F:signaling receptor binding"/>
    <property type="evidence" value="ECO:0007669"/>
    <property type="project" value="UniProtKB-ARBA"/>
</dbReference>
<comment type="catalytic activity">
    <reaction evidence="10">
        <text>a beta-D-glucosylceramide + H2O = an N-acyl-sphingoid base + D-glucose</text>
        <dbReference type="Rhea" id="RHEA:81447"/>
        <dbReference type="ChEBI" id="CHEBI:4167"/>
        <dbReference type="ChEBI" id="CHEBI:15377"/>
        <dbReference type="ChEBI" id="CHEBI:83264"/>
        <dbReference type="ChEBI" id="CHEBI:83273"/>
    </reaction>
    <physiologicalReaction direction="left-to-right" evidence="10">
        <dbReference type="Rhea" id="RHEA:81448"/>
    </physiologicalReaction>
</comment>
<evidence type="ECO:0000313" key="15">
    <source>
        <dbReference type="Proteomes" id="UP000728032"/>
    </source>
</evidence>
<evidence type="ECO:0000256" key="8">
    <source>
        <dbReference type="ARBA" id="ARBA00022919"/>
    </source>
</evidence>
<feature type="domain" description="Glycosyl hydrolase family 30 TIM-barrel" evidence="13">
    <location>
        <begin position="81"/>
        <end position="131"/>
    </location>
</feature>
<evidence type="ECO:0000256" key="2">
    <source>
        <dbReference type="ARBA" id="ARBA00004760"/>
    </source>
</evidence>
<dbReference type="GO" id="GO:0016241">
    <property type="term" value="P:regulation of macroautophagy"/>
    <property type="evidence" value="ECO:0007669"/>
    <property type="project" value="UniProtKB-ARBA"/>
</dbReference>
<comment type="catalytic activity">
    <reaction evidence="1">
        <text>a beta-D-glucosyl-(1&lt;-&gt;1')-N-acylsphing-4-enine + H2O = an N-acylsphing-4-enine + D-glucose</text>
        <dbReference type="Rhea" id="RHEA:13269"/>
        <dbReference type="ChEBI" id="CHEBI:4167"/>
        <dbReference type="ChEBI" id="CHEBI:15377"/>
        <dbReference type="ChEBI" id="CHEBI:22801"/>
        <dbReference type="ChEBI" id="CHEBI:52639"/>
        <dbReference type="EC" id="3.2.1.45"/>
    </reaction>
    <physiologicalReaction direction="left-to-right" evidence="1">
        <dbReference type="Rhea" id="RHEA:13270"/>
    </physiologicalReaction>
</comment>
<dbReference type="GO" id="GO:0006914">
    <property type="term" value="P:autophagy"/>
    <property type="evidence" value="ECO:0007669"/>
    <property type="project" value="UniProtKB-ARBA"/>
</dbReference>
<evidence type="ECO:0000256" key="6">
    <source>
        <dbReference type="ARBA" id="ARBA00022729"/>
    </source>
</evidence>
<dbReference type="GO" id="GO:0006066">
    <property type="term" value="P:alcohol metabolic process"/>
    <property type="evidence" value="ECO:0007669"/>
    <property type="project" value="UniProtKB-ARBA"/>
</dbReference>
<dbReference type="SUPFAM" id="SSF51445">
    <property type="entry name" value="(Trans)glycosidases"/>
    <property type="match status" value="2"/>
</dbReference>
<reference evidence="14" key="1">
    <citation type="submission" date="2020-11" db="EMBL/GenBank/DDBJ databases">
        <authorList>
            <person name="Tran Van P."/>
        </authorList>
    </citation>
    <scope>NUCLEOTIDE SEQUENCE</scope>
</reference>
<dbReference type="AlphaFoldDB" id="A0A7R9MDZ5"/>
<dbReference type="InterPro" id="IPR033453">
    <property type="entry name" value="Glyco_hydro_30_TIM-barrel"/>
</dbReference>
<keyword evidence="6" id="KW-0732">Signal</keyword>
<evidence type="ECO:0000256" key="7">
    <source>
        <dbReference type="ARBA" id="ARBA00022801"/>
    </source>
</evidence>
<dbReference type="EMBL" id="CAJPVJ010014972">
    <property type="protein sequence ID" value="CAG2175621.1"/>
    <property type="molecule type" value="Genomic_DNA"/>
</dbReference>
<dbReference type="GO" id="GO:0007040">
    <property type="term" value="P:lysosome organization"/>
    <property type="evidence" value="ECO:0007669"/>
    <property type="project" value="UniProtKB-ARBA"/>
</dbReference>
<evidence type="ECO:0000256" key="11">
    <source>
        <dbReference type="ARBA" id="ARBA00051345"/>
    </source>
</evidence>
<dbReference type="GO" id="GO:0005764">
    <property type="term" value="C:lysosome"/>
    <property type="evidence" value="ECO:0007669"/>
    <property type="project" value="UniProtKB-ARBA"/>
</dbReference>
<organism evidence="14">
    <name type="scientific">Oppiella nova</name>
    <dbReference type="NCBI Taxonomy" id="334625"/>
    <lineage>
        <taxon>Eukaryota</taxon>
        <taxon>Metazoa</taxon>
        <taxon>Ecdysozoa</taxon>
        <taxon>Arthropoda</taxon>
        <taxon>Chelicerata</taxon>
        <taxon>Arachnida</taxon>
        <taxon>Acari</taxon>
        <taxon>Acariformes</taxon>
        <taxon>Sarcoptiformes</taxon>
        <taxon>Oribatida</taxon>
        <taxon>Brachypylina</taxon>
        <taxon>Oppioidea</taxon>
        <taxon>Oppiidae</taxon>
        <taxon>Oppiella</taxon>
    </lineage>
</organism>
<dbReference type="GO" id="GO:0016758">
    <property type="term" value="F:hexosyltransferase activity"/>
    <property type="evidence" value="ECO:0007669"/>
    <property type="project" value="UniProtKB-ARBA"/>
</dbReference>
<comment type="catalytic activity">
    <reaction evidence="11">
        <text>an N-acyl-1-beta-D-glucosyl-15-methylhexadecasphing-4-enine + H2O = an N-acyl-15-methylhexadecasphing-4-enine + D-glucose</text>
        <dbReference type="Rhea" id="RHEA:34755"/>
        <dbReference type="ChEBI" id="CHEBI:4167"/>
        <dbReference type="ChEBI" id="CHEBI:15377"/>
        <dbReference type="ChEBI" id="CHEBI:70815"/>
        <dbReference type="ChEBI" id="CHEBI:70846"/>
    </reaction>
    <physiologicalReaction direction="left-to-right" evidence="11">
        <dbReference type="Rhea" id="RHEA:34756"/>
    </physiologicalReaction>
</comment>
<dbReference type="GO" id="GO:0010605">
    <property type="term" value="P:negative regulation of macromolecule metabolic process"/>
    <property type="evidence" value="ECO:0007669"/>
    <property type="project" value="UniProtKB-ARBA"/>
</dbReference>
<dbReference type="GO" id="GO:0042391">
    <property type="term" value="P:regulation of membrane potential"/>
    <property type="evidence" value="ECO:0007669"/>
    <property type="project" value="UniProtKB-ARBA"/>
</dbReference>
<keyword evidence="8 12" id="KW-0746">Sphingolipid metabolism</keyword>